<proteinExistence type="predicted"/>
<keyword evidence="2" id="KW-1133">Transmembrane helix</keyword>
<dbReference type="AlphaFoldDB" id="A0A6V8KU94"/>
<feature type="compositionally biased region" description="Low complexity" evidence="1">
    <location>
        <begin position="103"/>
        <end position="122"/>
    </location>
</feature>
<accession>A0A6V8KU94</accession>
<keyword evidence="2" id="KW-0472">Membrane</keyword>
<protein>
    <submittedName>
        <fullName evidence="3">Uncharacterized protein</fullName>
    </submittedName>
</protein>
<comment type="caution">
    <text evidence="3">The sequence shown here is derived from an EMBL/GenBank/DDBJ whole genome shotgun (WGS) entry which is preliminary data.</text>
</comment>
<reference evidence="3 4" key="1">
    <citation type="submission" date="2020-03" db="EMBL/GenBank/DDBJ databases">
        <title>Whole genome shotgun sequence of Phytohabitans houttuyneae NBRC 108639.</title>
        <authorList>
            <person name="Komaki H."/>
            <person name="Tamura T."/>
        </authorList>
    </citation>
    <scope>NUCLEOTIDE SEQUENCE [LARGE SCALE GENOMIC DNA]</scope>
    <source>
        <strain evidence="3 4">NBRC 108639</strain>
    </source>
</reference>
<feature type="transmembrane region" description="Helical" evidence="2">
    <location>
        <begin position="20"/>
        <end position="39"/>
    </location>
</feature>
<feature type="compositionally biased region" description="Low complexity" evidence="1">
    <location>
        <begin position="72"/>
        <end position="84"/>
    </location>
</feature>
<sequence>MSEGTAPAAAVRRLSREYGWLLAAVGLGALVLLCSVPFVTGAGMSWSTGDPLAAPAKLAPPAGSTSSPVPDGSAGPPTSAAPSATPSPSPTPSKVDTPRRTTARTTAPARRTTAPPAAAKAPVAVGPDGGAFGLWQLLREYCERTYRTDEAQLRYGTGQAENNWECRLRGDDPLIDMSAACRGRYGAAAFAQFSNRNDAFSWHCYRR</sequence>
<keyword evidence="4" id="KW-1185">Reference proteome</keyword>
<organism evidence="3 4">
    <name type="scientific">Phytohabitans houttuyneae</name>
    <dbReference type="NCBI Taxonomy" id="1076126"/>
    <lineage>
        <taxon>Bacteria</taxon>
        <taxon>Bacillati</taxon>
        <taxon>Actinomycetota</taxon>
        <taxon>Actinomycetes</taxon>
        <taxon>Micromonosporales</taxon>
        <taxon>Micromonosporaceae</taxon>
    </lineage>
</organism>
<name>A0A6V8KU94_9ACTN</name>
<dbReference type="RefSeq" id="WP_173072018.1">
    <property type="nucleotide sequence ID" value="NZ_BAABGO010000002.1"/>
</dbReference>
<gene>
    <name evidence="3" type="ORF">Phou_104480</name>
</gene>
<keyword evidence="2" id="KW-0812">Transmembrane</keyword>
<dbReference type="EMBL" id="BLPF01000005">
    <property type="protein sequence ID" value="GFJ86268.1"/>
    <property type="molecule type" value="Genomic_DNA"/>
</dbReference>
<feature type="region of interest" description="Disordered" evidence="1">
    <location>
        <begin position="57"/>
        <end position="125"/>
    </location>
</feature>
<evidence type="ECO:0000313" key="4">
    <source>
        <dbReference type="Proteomes" id="UP000482800"/>
    </source>
</evidence>
<dbReference type="Proteomes" id="UP000482800">
    <property type="component" value="Unassembled WGS sequence"/>
</dbReference>
<evidence type="ECO:0000256" key="1">
    <source>
        <dbReference type="SAM" id="MobiDB-lite"/>
    </source>
</evidence>
<evidence type="ECO:0000313" key="3">
    <source>
        <dbReference type="EMBL" id="GFJ86268.1"/>
    </source>
</evidence>
<reference evidence="3 4" key="2">
    <citation type="submission" date="2020-03" db="EMBL/GenBank/DDBJ databases">
        <authorList>
            <person name="Ichikawa N."/>
            <person name="Kimura A."/>
            <person name="Kitahashi Y."/>
            <person name="Uohara A."/>
        </authorList>
    </citation>
    <scope>NUCLEOTIDE SEQUENCE [LARGE SCALE GENOMIC DNA]</scope>
    <source>
        <strain evidence="3 4">NBRC 108639</strain>
    </source>
</reference>
<evidence type="ECO:0000256" key="2">
    <source>
        <dbReference type="SAM" id="Phobius"/>
    </source>
</evidence>